<evidence type="ECO:0000313" key="2">
    <source>
        <dbReference type="Proteomes" id="UP001386955"/>
    </source>
</evidence>
<evidence type="ECO:0000313" key="1">
    <source>
        <dbReference type="EMBL" id="KAK7404376.1"/>
    </source>
</evidence>
<dbReference type="AlphaFoldDB" id="A0AAN9XRB0"/>
<name>A0AAN9XRB0_PSOTE</name>
<dbReference type="EMBL" id="JAYMYS010000002">
    <property type="protein sequence ID" value="KAK7404376.1"/>
    <property type="molecule type" value="Genomic_DNA"/>
</dbReference>
<reference evidence="1 2" key="1">
    <citation type="submission" date="2024-01" db="EMBL/GenBank/DDBJ databases">
        <title>The genomes of 5 underutilized Papilionoideae crops provide insights into root nodulation and disease resistanc.</title>
        <authorList>
            <person name="Jiang F."/>
        </authorList>
    </citation>
    <scope>NUCLEOTIDE SEQUENCE [LARGE SCALE GENOMIC DNA]</scope>
    <source>
        <strain evidence="1">DUOXIRENSHENG_FW03</strain>
        <tissue evidence="1">Leaves</tissue>
    </source>
</reference>
<keyword evidence="2" id="KW-1185">Reference proteome</keyword>
<accession>A0AAN9XRB0</accession>
<sequence length="129" mass="13986">MIWFRIIYTFTLFYVRIYMEIGQKTFRPGTVVASANGGGIRNPSLFNLVSLLKRVNAILTLDVGAKGLFVGGAGMAVVDNMCDLLPMLLLEHFSRSRNDGVGRSGAGIDDDGAPTMKSMNCDGGVMMME</sequence>
<protein>
    <submittedName>
        <fullName evidence="1">Uncharacterized protein</fullName>
    </submittedName>
</protein>
<comment type="caution">
    <text evidence="1">The sequence shown here is derived from an EMBL/GenBank/DDBJ whole genome shotgun (WGS) entry which is preliminary data.</text>
</comment>
<organism evidence="1 2">
    <name type="scientific">Psophocarpus tetragonolobus</name>
    <name type="common">Winged bean</name>
    <name type="synonym">Dolichos tetragonolobus</name>
    <dbReference type="NCBI Taxonomy" id="3891"/>
    <lineage>
        <taxon>Eukaryota</taxon>
        <taxon>Viridiplantae</taxon>
        <taxon>Streptophyta</taxon>
        <taxon>Embryophyta</taxon>
        <taxon>Tracheophyta</taxon>
        <taxon>Spermatophyta</taxon>
        <taxon>Magnoliopsida</taxon>
        <taxon>eudicotyledons</taxon>
        <taxon>Gunneridae</taxon>
        <taxon>Pentapetalae</taxon>
        <taxon>rosids</taxon>
        <taxon>fabids</taxon>
        <taxon>Fabales</taxon>
        <taxon>Fabaceae</taxon>
        <taxon>Papilionoideae</taxon>
        <taxon>50 kb inversion clade</taxon>
        <taxon>NPAAA clade</taxon>
        <taxon>indigoferoid/millettioid clade</taxon>
        <taxon>Phaseoleae</taxon>
        <taxon>Psophocarpus</taxon>
    </lineage>
</organism>
<dbReference type="Proteomes" id="UP001386955">
    <property type="component" value="Unassembled WGS sequence"/>
</dbReference>
<proteinExistence type="predicted"/>
<gene>
    <name evidence="1" type="ORF">VNO78_05235</name>
</gene>